<dbReference type="SMART" id="SM00066">
    <property type="entry name" value="GAL4"/>
    <property type="match status" value="1"/>
</dbReference>
<dbReference type="CDD" id="cd00067">
    <property type="entry name" value="GAL4"/>
    <property type="match status" value="1"/>
</dbReference>
<dbReference type="Gene3D" id="4.10.240.10">
    <property type="entry name" value="Zn(2)-C6 fungal-type DNA-binding domain"/>
    <property type="match status" value="1"/>
</dbReference>
<evidence type="ECO:0000259" key="3">
    <source>
        <dbReference type="PROSITE" id="PS50048"/>
    </source>
</evidence>
<evidence type="ECO:0000313" key="5">
    <source>
        <dbReference type="Proteomes" id="UP000077248"/>
    </source>
</evidence>
<evidence type="ECO:0000313" key="4">
    <source>
        <dbReference type="EMBL" id="OAG18932.1"/>
    </source>
</evidence>
<dbReference type="SUPFAM" id="SSF57701">
    <property type="entry name" value="Zn2/Cys6 DNA-binding domain"/>
    <property type="match status" value="1"/>
</dbReference>
<dbReference type="OMA" id="DATAPCQ"/>
<accession>A0A177DIR4</accession>
<dbReference type="InterPro" id="IPR001138">
    <property type="entry name" value="Zn2Cys6_DnaBD"/>
</dbReference>
<dbReference type="KEGG" id="aalt:CC77DRAFT_1062852"/>
<dbReference type="InterPro" id="IPR036864">
    <property type="entry name" value="Zn2-C6_fun-type_DNA-bd_sf"/>
</dbReference>
<evidence type="ECO:0000256" key="2">
    <source>
        <dbReference type="SAM" id="MobiDB-lite"/>
    </source>
</evidence>
<dbReference type="PANTHER" id="PTHR31668:SF4">
    <property type="entry name" value="TRANSCRIPTIONAL ACTIVATOR PROTEIN DAL81"/>
    <property type="match status" value="1"/>
</dbReference>
<sequence>MFQSIRSSCERCRSQKLKCALPDGSNGQGPCQRCSRAKVECAFSRRRRASRGDPDKPNKRVNSTATTATTPDTNTNPMLASPVTPVTMADMACLTMPSPEVEPIVESATYDVLDWNTFQLQEPWDKTMDLLNDMSSYDQGQHMKDLDNESLFDTSQLYSSRSSPPKQAYTQAAKTLTGACGESNGMVQRLLLLLSQMQYQMSTLKERPWRFGSMCGLNDYPIGTILHLTQEFIAAAQPILGGLNEPFNGNTSTTSSRSEGIPVDDLATVLVLSGHMSLMRIYSIAFGHFQSHLSRVPSQGHSLGRGSVSPGLQLSELPSANAAHELGRVHMALCMLQGSLKDVDGQLGVGGAVAREMVMAQLRKEGMSTTESVLDGSSGLSKQASSVKELLREKMSL</sequence>
<dbReference type="GO" id="GO:0001080">
    <property type="term" value="P:nitrogen catabolite activation of transcription from RNA polymerase II promoter"/>
    <property type="evidence" value="ECO:0007669"/>
    <property type="project" value="TreeGrafter"/>
</dbReference>
<keyword evidence="5" id="KW-1185">Reference proteome</keyword>
<name>A0A177DIR4_ALTAL</name>
<evidence type="ECO:0000256" key="1">
    <source>
        <dbReference type="ARBA" id="ARBA00023242"/>
    </source>
</evidence>
<organism evidence="4 5">
    <name type="scientific">Alternaria alternata</name>
    <name type="common">Alternaria rot fungus</name>
    <name type="synonym">Torula alternata</name>
    <dbReference type="NCBI Taxonomy" id="5599"/>
    <lineage>
        <taxon>Eukaryota</taxon>
        <taxon>Fungi</taxon>
        <taxon>Dikarya</taxon>
        <taxon>Ascomycota</taxon>
        <taxon>Pezizomycotina</taxon>
        <taxon>Dothideomycetes</taxon>
        <taxon>Pleosporomycetidae</taxon>
        <taxon>Pleosporales</taxon>
        <taxon>Pleosporineae</taxon>
        <taxon>Pleosporaceae</taxon>
        <taxon>Alternaria</taxon>
        <taxon>Alternaria sect. Alternaria</taxon>
        <taxon>Alternaria alternata complex</taxon>
    </lineage>
</organism>
<keyword evidence="1" id="KW-0539">Nucleus</keyword>
<dbReference type="GO" id="GO:0000981">
    <property type="term" value="F:DNA-binding transcription factor activity, RNA polymerase II-specific"/>
    <property type="evidence" value="ECO:0007669"/>
    <property type="project" value="InterPro"/>
</dbReference>
<gene>
    <name evidence="4" type="ORF">CC77DRAFT_1062852</name>
</gene>
<dbReference type="STRING" id="5599.A0A177DIR4"/>
<dbReference type="GO" id="GO:0005634">
    <property type="term" value="C:nucleus"/>
    <property type="evidence" value="ECO:0007669"/>
    <property type="project" value="TreeGrafter"/>
</dbReference>
<reference evidence="4 5" key="1">
    <citation type="submission" date="2016-05" db="EMBL/GenBank/DDBJ databases">
        <title>Comparative analysis of secretome profiles of manganese(II)-oxidizing ascomycete fungi.</title>
        <authorList>
            <consortium name="DOE Joint Genome Institute"/>
            <person name="Zeiner C.A."/>
            <person name="Purvine S.O."/>
            <person name="Zink E.M."/>
            <person name="Wu S."/>
            <person name="Pasa-Tolic L."/>
            <person name="Chaput D.L."/>
            <person name="Haridas S."/>
            <person name="Grigoriev I.V."/>
            <person name="Santelli C.M."/>
            <person name="Hansel C.M."/>
        </authorList>
    </citation>
    <scope>NUCLEOTIDE SEQUENCE [LARGE SCALE GENOMIC DNA]</scope>
    <source>
        <strain evidence="4 5">SRC1lrK2f</strain>
    </source>
</reference>
<feature type="region of interest" description="Disordered" evidence="2">
    <location>
        <begin position="45"/>
        <end position="78"/>
    </location>
</feature>
<dbReference type="InterPro" id="IPR050797">
    <property type="entry name" value="Carb_Metab_Trans_Reg"/>
</dbReference>
<dbReference type="VEuPathDB" id="FungiDB:CC77DRAFT_1062852"/>
<feature type="compositionally biased region" description="Low complexity" evidence="2">
    <location>
        <begin position="64"/>
        <end position="77"/>
    </location>
</feature>
<dbReference type="Pfam" id="PF00172">
    <property type="entry name" value="Zn_clus"/>
    <property type="match status" value="1"/>
</dbReference>
<dbReference type="PROSITE" id="PS00463">
    <property type="entry name" value="ZN2_CY6_FUNGAL_1"/>
    <property type="match status" value="1"/>
</dbReference>
<dbReference type="PROSITE" id="PS50048">
    <property type="entry name" value="ZN2_CY6_FUNGAL_2"/>
    <property type="match status" value="1"/>
</dbReference>
<protein>
    <recommendedName>
        <fullName evidence="3">Zn(2)-C6 fungal-type domain-containing protein</fullName>
    </recommendedName>
</protein>
<dbReference type="PANTHER" id="PTHR31668">
    <property type="entry name" value="GLUCOSE TRANSPORT TRANSCRIPTION REGULATOR RGT1-RELATED-RELATED"/>
    <property type="match status" value="1"/>
</dbReference>
<dbReference type="RefSeq" id="XP_018384353.1">
    <property type="nucleotide sequence ID" value="XM_018528576.1"/>
</dbReference>
<dbReference type="EMBL" id="KV441482">
    <property type="protein sequence ID" value="OAG18932.1"/>
    <property type="molecule type" value="Genomic_DNA"/>
</dbReference>
<proteinExistence type="predicted"/>
<feature type="domain" description="Zn(2)-C6 fungal-type" evidence="3">
    <location>
        <begin position="8"/>
        <end position="43"/>
    </location>
</feature>
<dbReference type="Proteomes" id="UP000077248">
    <property type="component" value="Unassembled WGS sequence"/>
</dbReference>
<dbReference type="AlphaFoldDB" id="A0A177DIR4"/>
<dbReference type="GeneID" id="29114170"/>
<dbReference type="GO" id="GO:0008270">
    <property type="term" value="F:zinc ion binding"/>
    <property type="evidence" value="ECO:0007669"/>
    <property type="project" value="InterPro"/>
</dbReference>